<gene>
    <name evidence="1" type="ORF">HNY73_002484</name>
</gene>
<dbReference type="AlphaFoldDB" id="A0A8T0FY03"/>
<proteinExistence type="predicted"/>
<name>A0A8T0FY03_ARGBR</name>
<dbReference type="Proteomes" id="UP000807504">
    <property type="component" value="Unassembled WGS sequence"/>
</dbReference>
<accession>A0A8T0FY03</accession>
<evidence type="ECO:0000313" key="2">
    <source>
        <dbReference type="Proteomes" id="UP000807504"/>
    </source>
</evidence>
<dbReference type="EMBL" id="JABXBU010000002">
    <property type="protein sequence ID" value="KAF8794509.1"/>
    <property type="molecule type" value="Genomic_DNA"/>
</dbReference>
<organism evidence="1 2">
    <name type="scientific">Argiope bruennichi</name>
    <name type="common">Wasp spider</name>
    <name type="synonym">Aranea bruennichi</name>
    <dbReference type="NCBI Taxonomy" id="94029"/>
    <lineage>
        <taxon>Eukaryota</taxon>
        <taxon>Metazoa</taxon>
        <taxon>Ecdysozoa</taxon>
        <taxon>Arthropoda</taxon>
        <taxon>Chelicerata</taxon>
        <taxon>Arachnida</taxon>
        <taxon>Araneae</taxon>
        <taxon>Araneomorphae</taxon>
        <taxon>Entelegynae</taxon>
        <taxon>Araneoidea</taxon>
        <taxon>Araneidae</taxon>
        <taxon>Argiope</taxon>
    </lineage>
</organism>
<reference evidence="1" key="1">
    <citation type="journal article" date="2020" name="bioRxiv">
        <title>Chromosome-level reference genome of the European wasp spider Argiope bruennichi: a resource for studies on range expansion and evolutionary adaptation.</title>
        <authorList>
            <person name="Sheffer M.M."/>
            <person name="Hoppe A."/>
            <person name="Krehenwinkel H."/>
            <person name="Uhl G."/>
            <person name="Kuss A.W."/>
            <person name="Jensen L."/>
            <person name="Jensen C."/>
            <person name="Gillespie R.G."/>
            <person name="Hoff K.J."/>
            <person name="Prost S."/>
        </authorList>
    </citation>
    <scope>NUCLEOTIDE SEQUENCE</scope>
</reference>
<keyword evidence="2" id="KW-1185">Reference proteome</keyword>
<sequence>MPISRLMIRNVVVRFCRVYHTTRSERLDFDQCDCRTAYLIELNNNGSSRNRQRCKSNTCIFIPDSPYVMECNACVRAVVSRVNVGGVGNACVRAVVSRVNVGGVGNACVPVVVSRVNVGGVGNACVPVVVSRVNFGGVGNACVPVVVSRVNVGGVGNACVPVVVSRVNVGGVGNAVCQLWFRGLNLEAWVMLVCQLWFRGLNLEAWVMLVCQLWFRGLKLEAWVMLVCQLWFRGLVLEAWFFIGRRTYQCPCRFGTGTTSIPSTVFSVPCTCYPSAPMLDARKYSIKMTKYKKFKDTMLKGFETSDHGTTDKMEFQQAHIRILWNPNNIPDLLEDL</sequence>
<evidence type="ECO:0000313" key="1">
    <source>
        <dbReference type="EMBL" id="KAF8794509.1"/>
    </source>
</evidence>
<protein>
    <submittedName>
        <fullName evidence="1">Uncharacterized protein</fullName>
    </submittedName>
</protein>
<reference evidence="1" key="2">
    <citation type="submission" date="2020-06" db="EMBL/GenBank/DDBJ databases">
        <authorList>
            <person name="Sheffer M."/>
        </authorList>
    </citation>
    <scope>NUCLEOTIDE SEQUENCE</scope>
</reference>
<comment type="caution">
    <text evidence="1">The sequence shown here is derived from an EMBL/GenBank/DDBJ whole genome shotgun (WGS) entry which is preliminary data.</text>
</comment>